<evidence type="ECO:0000313" key="2">
    <source>
        <dbReference type="Proteomes" id="UP000774617"/>
    </source>
</evidence>
<organism evidence="1 2">
    <name type="scientific">Macrophomina phaseolina</name>
    <dbReference type="NCBI Taxonomy" id="35725"/>
    <lineage>
        <taxon>Eukaryota</taxon>
        <taxon>Fungi</taxon>
        <taxon>Dikarya</taxon>
        <taxon>Ascomycota</taxon>
        <taxon>Pezizomycotina</taxon>
        <taxon>Dothideomycetes</taxon>
        <taxon>Dothideomycetes incertae sedis</taxon>
        <taxon>Botryosphaeriales</taxon>
        <taxon>Botryosphaeriaceae</taxon>
        <taxon>Macrophomina</taxon>
    </lineage>
</organism>
<dbReference type="EMBL" id="JAGTJR010000007">
    <property type="protein sequence ID" value="KAH7057071.1"/>
    <property type="molecule type" value="Genomic_DNA"/>
</dbReference>
<evidence type="ECO:0000313" key="1">
    <source>
        <dbReference type="EMBL" id="KAH7057071.1"/>
    </source>
</evidence>
<protein>
    <submittedName>
        <fullName evidence="1">Uncharacterized protein</fullName>
    </submittedName>
</protein>
<dbReference type="Proteomes" id="UP000774617">
    <property type="component" value="Unassembled WGS sequence"/>
</dbReference>
<name>A0ABQ8GIK0_9PEZI</name>
<accession>A0ABQ8GIK0</accession>
<proteinExistence type="predicted"/>
<reference evidence="1 2" key="1">
    <citation type="journal article" date="2021" name="Nat. Commun.">
        <title>Genetic determinants of endophytism in the Arabidopsis root mycobiome.</title>
        <authorList>
            <person name="Mesny F."/>
            <person name="Miyauchi S."/>
            <person name="Thiergart T."/>
            <person name="Pickel B."/>
            <person name="Atanasova L."/>
            <person name="Karlsson M."/>
            <person name="Huettel B."/>
            <person name="Barry K.W."/>
            <person name="Haridas S."/>
            <person name="Chen C."/>
            <person name="Bauer D."/>
            <person name="Andreopoulos W."/>
            <person name="Pangilinan J."/>
            <person name="LaButti K."/>
            <person name="Riley R."/>
            <person name="Lipzen A."/>
            <person name="Clum A."/>
            <person name="Drula E."/>
            <person name="Henrissat B."/>
            <person name="Kohler A."/>
            <person name="Grigoriev I.V."/>
            <person name="Martin F.M."/>
            <person name="Hacquard S."/>
        </authorList>
    </citation>
    <scope>NUCLEOTIDE SEQUENCE [LARGE SCALE GENOMIC DNA]</scope>
    <source>
        <strain evidence="1 2">MPI-SDFR-AT-0080</strain>
    </source>
</reference>
<keyword evidence="2" id="KW-1185">Reference proteome</keyword>
<gene>
    <name evidence="1" type="ORF">B0J12DRAFT_403098</name>
</gene>
<sequence length="215" mass="23902">MPLHTPELTCPYGLLDPKSLKQMSRSRGSGAWIRFLWRRVVSRKRRALVIWERQLELEKKAGAADGEVETDGLMMGYLCLEEGKEDDYTDSKDHVRQASWSKETPAPAVRSMKAGCNDTLARAGRSRHANPYHICLGSSARWLFFRSQRPCTVPPINLSCFHLCEDDVCLAGYGCPIPTSPGCRHRQPVTLSRLPAGAFRGHGAAVIPCTANTVH</sequence>
<comment type="caution">
    <text evidence="1">The sequence shown here is derived from an EMBL/GenBank/DDBJ whole genome shotgun (WGS) entry which is preliminary data.</text>
</comment>